<evidence type="ECO:0000256" key="3">
    <source>
        <dbReference type="SAM" id="SignalP"/>
    </source>
</evidence>
<dbReference type="Gene3D" id="3.60.21.10">
    <property type="match status" value="1"/>
</dbReference>
<evidence type="ECO:0000256" key="2">
    <source>
        <dbReference type="ARBA" id="ARBA00022801"/>
    </source>
</evidence>
<dbReference type="PANTHER" id="PTHR10161:SF19">
    <property type="entry name" value="PURPLE ACID PHOSPHATASE"/>
    <property type="match status" value="1"/>
</dbReference>
<feature type="signal peptide" evidence="3">
    <location>
        <begin position="1"/>
        <end position="21"/>
    </location>
</feature>
<dbReference type="AlphaFoldDB" id="A0AAV5D303"/>
<evidence type="ECO:0000313" key="4">
    <source>
        <dbReference type="EMBL" id="GJN04654.1"/>
    </source>
</evidence>
<reference evidence="4" key="2">
    <citation type="submission" date="2021-12" db="EMBL/GenBank/DDBJ databases">
        <title>Resequencing data analysis of finger millet.</title>
        <authorList>
            <person name="Hatakeyama M."/>
            <person name="Aluri S."/>
            <person name="Balachadran M.T."/>
            <person name="Sivarajan S.R."/>
            <person name="Poveda L."/>
            <person name="Shimizu-Inatsugi R."/>
            <person name="Schlapbach R."/>
            <person name="Sreeman S.M."/>
            <person name="Shimizu K.K."/>
        </authorList>
    </citation>
    <scope>NUCLEOTIDE SEQUENCE</scope>
</reference>
<dbReference type="InterPro" id="IPR029052">
    <property type="entry name" value="Metallo-depent_PP-like"/>
</dbReference>
<dbReference type="GO" id="GO:0016787">
    <property type="term" value="F:hydrolase activity"/>
    <property type="evidence" value="ECO:0007669"/>
    <property type="project" value="UniProtKB-KW"/>
</dbReference>
<gene>
    <name evidence="4" type="primary">ga22219</name>
    <name evidence="4" type="ORF">PR202_ga22219</name>
</gene>
<reference evidence="4" key="1">
    <citation type="journal article" date="2018" name="DNA Res.">
        <title>Multiple hybrid de novo genome assembly of finger millet, an orphan allotetraploid crop.</title>
        <authorList>
            <person name="Hatakeyama M."/>
            <person name="Aluri S."/>
            <person name="Balachadran M.T."/>
            <person name="Sivarajan S.R."/>
            <person name="Patrignani A."/>
            <person name="Gruter S."/>
            <person name="Poveda L."/>
            <person name="Shimizu-Inatsugi R."/>
            <person name="Baeten J."/>
            <person name="Francoijs K.J."/>
            <person name="Nataraja K.N."/>
            <person name="Reddy Y.A.N."/>
            <person name="Phadnis S."/>
            <person name="Ravikumar R.L."/>
            <person name="Schlapbach R."/>
            <person name="Sreeman S.M."/>
            <person name="Shimizu K.K."/>
        </authorList>
    </citation>
    <scope>NUCLEOTIDE SEQUENCE</scope>
</reference>
<accession>A0AAV5D303</accession>
<dbReference type="InterPro" id="IPR051558">
    <property type="entry name" value="Metallophosphoesterase_PAP"/>
</dbReference>
<dbReference type="SUPFAM" id="SSF56300">
    <property type="entry name" value="Metallo-dependent phosphatases"/>
    <property type="match status" value="1"/>
</dbReference>
<evidence type="ECO:0000256" key="1">
    <source>
        <dbReference type="ARBA" id="ARBA00022729"/>
    </source>
</evidence>
<keyword evidence="2" id="KW-0378">Hydrolase</keyword>
<dbReference type="EMBL" id="BQKI01000011">
    <property type="protein sequence ID" value="GJN04654.1"/>
    <property type="molecule type" value="Genomic_DNA"/>
</dbReference>
<proteinExistence type="predicted"/>
<comment type="caution">
    <text evidence="4">The sequence shown here is derived from an EMBL/GenBank/DDBJ whole genome shotgun (WGS) entry which is preliminary data.</text>
</comment>
<protein>
    <recommendedName>
        <fullName evidence="6">Acid phosphatase</fullName>
    </recommendedName>
</protein>
<evidence type="ECO:0000313" key="5">
    <source>
        <dbReference type="Proteomes" id="UP001054889"/>
    </source>
</evidence>
<keyword evidence="5" id="KW-1185">Reference proteome</keyword>
<sequence>MAPVAIIVLLVAVIVAPRASAELPRLEHPSNKAHGALTVLAVGDWGRRGQFNQTLVADQMGIIGKKMNIDFIVNVGDNFYDNGLTGVDDKAFEESITNIYTADSLQKP</sequence>
<organism evidence="4 5">
    <name type="scientific">Eleusine coracana subsp. coracana</name>
    <dbReference type="NCBI Taxonomy" id="191504"/>
    <lineage>
        <taxon>Eukaryota</taxon>
        <taxon>Viridiplantae</taxon>
        <taxon>Streptophyta</taxon>
        <taxon>Embryophyta</taxon>
        <taxon>Tracheophyta</taxon>
        <taxon>Spermatophyta</taxon>
        <taxon>Magnoliopsida</taxon>
        <taxon>Liliopsida</taxon>
        <taxon>Poales</taxon>
        <taxon>Poaceae</taxon>
        <taxon>PACMAD clade</taxon>
        <taxon>Chloridoideae</taxon>
        <taxon>Cynodonteae</taxon>
        <taxon>Eleusininae</taxon>
        <taxon>Eleusine</taxon>
    </lineage>
</organism>
<name>A0AAV5D303_ELECO</name>
<dbReference type="PANTHER" id="PTHR10161">
    <property type="entry name" value="TARTRATE-RESISTANT ACID PHOSPHATASE TYPE 5"/>
    <property type="match status" value="1"/>
</dbReference>
<feature type="chain" id="PRO_5043528789" description="Acid phosphatase" evidence="3">
    <location>
        <begin position="22"/>
        <end position="108"/>
    </location>
</feature>
<evidence type="ECO:0008006" key="6">
    <source>
        <dbReference type="Google" id="ProtNLM"/>
    </source>
</evidence>
<dbReference type="Proteomes" id="UP001054889">
    <property type="component" value="Unassembled WGS sequence"/>
</dbReference>
<keyword evidence="1 3" id="KW-0732">Signal</keyword>